<comment type="caution">
    <text evidence="1">The sequence shown here is derived from an EMBL/GenBank/DDBJ whole genome shotgun (WGS) entry which is preliminary data.</text>
</comment>
<dbReference type="Proteomes" id="UP001163603">
    <property type="component" value="Chromosome 7"/>
</dbReference>
<dbReference type="EMBL" id="CM047742">
    <property type="protein sequence ID" value="KAJ0035096.1"/>
    <property type="molecule type" value="Genomic_DNA"/>
</dbReference>
<proteinExistence type="predicted"/>
<accession>A0ACC0YFW2</accession>
<sequence>MGKKELQDQKANERVEAVLKLLRKQAPLTVKQEKFCTTACVARFLRAKGDSVKKSAKHLRACLSWRGNIGIDNLTADEFSAELVEGVAYVAGNDEESRPVLVFRIKQDYQKFHSQKMFTRLLVFTLEVAIGTMSKSAEQLVILFDATAAACKLRDQARNFVGEQTEGVLSGIGVNYKFFQISFSFSELIADNAEDFGGILSGKALQGFCHRPTFSFFLSMEGCPSLCGAVNGHDGGIIARL</sequence>
<name>A0ACC0YFW2_9ROSI</name>
<gene>
    <name evidence="1" type="ORF">Pint_24830</name>
</gene>
<organism evidence="1 2">
    <name type="scientific">Pistacia integerrima</name>
    <dbReference type="NCBI Taxonomy" id="434235"/>
    <lineage>
        <taxon>Eukaryota</taxon>
        <taxon>Viridiplantae</taxon>
        <taxon>Streptophyta</taxon>
        <taxon>Embryophyta</taxon>
        <taxon>Tracheophyta</taxon>
        <taxon>Spermatophyta</taxon>
        <taxon>Magnoliopsida</taxon>
        <taxon>eudicotyledons</taxon>
        <taxon>Gunneridae</taxon>
        <taxon>Pentapetalae</taxon>
        <taxon>rosids</taxon>
        <taxon>malvids</taxon>
        <taxon>Sapindales</taxon>
        <taxon>Anacardiaceae</taxon>
        <taxon>Pistacia</taxon>
    </lineage>
</organism>
<evidence type="ECO:0000313" key="2">
    <source>
        <dbReference type="Proteomes" id="UP001163603"/>
    </source>
</evidence>
<evidence type="ECO:0000313" key="1">
    <source>
        <dbReference type="EMBL" id="KAJ0035096.1"/>
    </source>
</evidence>
<reference evidence="2" key="1">
    <citation type="journal article" date="2023" name="G3 (Bethesda)">
        <title>Genome assembly and association tests identify interacting loci associated with vigor, precocity, and sex in interspecific pistachio rootstocks.</title>
        <authorList>
            <person name="Palmer W."/>
            <person name="Jacygrad E."/>
            <person name="Sagayaradj S."/>
            <person name="Cavanaugh K."/>
            <person name="Han R."/>
            <person name="Bertier L."/>
            <person name="Beede B."/>
            <person name="Kafkas S."/>
            <person name="Golino D."/>
            <person name="Preece J."/>
            <person name="Michelmore R."/>
        </authorList>
    </citation>
    <scope>NUCLEOTIDE SEQUENCE [LARGE SCALE GENOMIC DNA]</scope>
</reference>
<keyword evidence="2" id="KW-1185">Reference proteome</keyword>
<protein>
    <submittedName>
        <fullName evidence="1">Uncharacterized protein</fullName>
    </submittedName>
</protein>